<dbReference type="PANTHER" id="PTHR46246">
    <property type="entry name" value="GUANOSINE-3',5'-BIS(DIPHOSPHATE) 3'-PYROPHOSPHOHYDROLASE MESH1"/>
    <property type="match status" value="1"/>
</dbReference>
<dbReference type="Gene3D" id="1.10.3210.10">
    <property type="entry name" value="Hypothetical protein af1432"/>
    <property type="match status" value="1"/>
</dbReference>
<organism evidence="2 3">
    <name type="scientific">Paraburkholderia domus</name>
    <dbReference type="NCBI Taxonomy" id="2793075"/>
    <lineage>
        <taxon>Bacteria</taxon>
        <taxon>Pseudomonadati</taxon>
        <taxon>Pseudomonadota</taxon>
        <taxon>Betaproteobacteria</taxon>
        <taxon>Burkholderiales</taxon>
        <taxon>Burkholderiaceae</taxon>
        <taxon>Paraburkholderia</taxon>
    </lineage>
</organism>
<dbReference type="GO" id="GO:0008893">
    <property type="term" value="F:guanosine-3',5'-bis(diphosphate) 3'-diphosphatase activity"/>
    <property type="evidence" value="ECO:0007669"/>
    <property type="project" value="TreeGrafter"/>
</dbReference>
<dbReference type="SMART" id="SM00471">
    <property type="entry name" value="HDc"/>
    <property type="match status" value="1"/>
</dbReference>
<dbReference type="PANTHER" id="PTHR46246:SF1">
    <property type="entry name" value="GUANOSINE-3',5'-BIS(DIPHOSPHATE) 3'-PYROPHOSPHOHYDROLASE MESH1"/>
    <property type="match status" value="1"/>
</dbReference>
<dbReference type="InterPro" id="IPR003607">
    <property type="entry name" value="HD/PDEase_dom"/>
</dbReference>
<feature type="domain" description="HD/PDEase" evidence="1">
    <location>
        <begin position="58"/>
        <end position="168"/>
    </location>
</feature>
<evidence type="ECO:0000313" key="3">
    <source>
        <dbReference type="Proteomes" id="UP000675121"/>
    </source>
</evidence>
<evidence type="ECO:0000259" key="1">
    <source>
        <dbReference type="SMART" id="SM00471"/>
    </source>
</evidence>
<accession>A0A9N8QVC4</accession>
<dbReference type="AlphaFoldDB" id="A0A9N8QVC4"/>
<dbReference type="SUPFAM" id="SSF109604">
    <property type="entry name" value="HD-domain/PDEase-like"/>
    <property type="match status" value="1"/>
</dbReference>
<reference evidence="2" key="1">
    <citation type="submission" date="2021-02" db="EMBL/GenBank/DDBJ databases">
        <authorList>
            <person name="Vanwijnsberghe S."/>
        </authorList>
    </citation>
    <scope>NUCLEOTIDE SEQUENCE</scope>
    <source>
        <strain evidence="2">R-70211</strain>
    </source>
</reference>
<proteinExistence type="predicted"/>
<dbReference type="EMBL" id="CAJNAS010000004">
    <property type="protein sequence ID" value="CAE6876354.1"/>
    <property type="molecule type" value="Genomic_DNA"/>
</dbReference>
<dbReference type="RefSeq" id="WP_201070388.1">
    <property type="nucleotide sequence ID" value="NZ_CAJNAS010000004.1"/>
</dbReference>
<keyword evidence="3" id="KW-1185">Reference proteome</keyword>
<name>A0A9N8QVC4_9BURK</name>
<gene>
    <name evidence="2" type="ORF">R70211_01745</name>
</gene>
<protein>
    <recommendedName>
        <fullName evidence="1">HD/PDEase domain-containing protein</fullName>
    </recommendedName>
</protein>
<evidence type="ECO:0000313" key="2">
    <source>
        <dbReference type="EMBL" id="CAE6876354.1"/>
    </source>
</evidence>
<comment type="caution">
    <text evidence="2">The sequence shown here is derived from an EMBL/GenBank/DDBJ whole genome shotgun (WGS) entry which is preliminary data.</text>
</comment>
<sequence length="212" mass="23585">MWASSEQACSECNWQILKRNNMLEHTCGNNGSDRALIERARAFALGAHAALNQRRKYTDEPYSVHLAEVAELVSRAKDVTAEMVAVAWLHDTVEDTAIPLTLIETEFGKRVGRLVGELTAISTPDGGDRAARKARDRAHTAQASATAQTIKAADLLSNLRTVEDRDPQFAAIYMREKRLLLDVLTQADECLRNDVRAIIDDYFTRQGTDELA</sequence>
<dbReference type="Pfam" id="PF13328">
    <property type="entry name" value="HD_4"/>
    <property type="match status" value="1"/>
</dbReference>
<dbReference type="InterPro" id="IPR052194">
    <property type="entry name" value="MESH1"/>
</dbReference>
<dbReference type="Proteomes" id="UP000675121">
    <property type="component" value="Unassembled WGS sequence"/>
</dbReference>